<organism evidence="2 3">
    <name type="scientific">Confluentibacter flavum</name>
    <dbReference type="NCBI Taxonomy" id="1909700"/>
    <lineage>
        <taxon>Bacteria</taxon>
        <taxon>Pseudomonadati</taxon>
        <taxon>Bacteroidota</taxon>
        <taxon>Flavobacteriia</taxon>
        <taxon>Flavobacteriales</taxon>
        <taxon>Flavobacteriaceae</taxon>
        <taxon>Confluentibacter</taxon>
    </lineage>
</organism>
<keyword evidence="1" id="KW-0732">Signal</keyword>
<evidence type="ECO:0000256" key="1">
    <source>
        <dbReference type="SAM" id="SignalP"/>
    </source>
</evidence>
<comment type="caution">
    <text evidence="2">The sequence shown here is derived from an EMBL/GenBank/DDBJ whole genome shotgun (WGS) entry which is preliminary data.</text>
</comment>
<keyword evidence="3" id="KW-1185">Reference proteome</keyword>
<evidence type="ECO:0008006" key="4">
    <source>
        <dbReference type="Google" id="ProtNLM"/>
    </source>
</evidence>
<protein>
    <recommendedName>
        <fullName evidence="4">DUF4375 domain-containing protein</fullName>
    </recommendedName>
</protein>
<feature type="chain" id="PRO_5014897740" description="DUF4375 domain-containing protein" evidence="1">
    <location>
        <begin position="21"/>
        <end position="193"/>
    </location>
</feature>
<evidence type="ECO:0000313" key="2">
    <source>
        <dbReference type="EMBL" id="PKQ46875.1"/>
    </source>
</evidence>
<dbReference type="OrthoDB" id="1252173at2"/>
<dbReference type="AlphaFoldDB" id="A0A2N3HPJ8"/>
<dbReference type="EMBL" id="PJEO01000004">
    <property type="protein sequence ID" value="PKQ46875.1"/>
    <property type="molecule type" value="Genomic_DNA"/>
</dbReference>
<accession>A0A2N3HPJ8</accession>
<dbReference type="RefSeq" id="WP_106658002.1">
    <property type="nucleotide sequence ID" value="NZ_PJEO01000004.1"/>
</dbReference>
<gene>
    <name evidence="2" type="ORF">CSW08_00760</name>
</gene>
<name>A0A2N3HPJ8_9FLAO</name>
<evidence type="ECO:0000313" key="3">
    <source>
        <dbReference type="Proteomes" id="UP000233435"/>
    </source>
</evidence>
<dbReference type="Proteomes" id="UP000233435">
    <property type="component" value="Unassembled WGS sequence"/>
</dbReference>
<reference evidence="2 3" key="1">
    <citation type="submission" date="2017-12" db="EMBL/GenBank/DDBJ databases">
        <title>Confluentibacter flavum sp. nov., isolated from the saline lake.</title>
        <authorList>
            <person name="Yu L."/>
        </authorList>
    </citation>
    <scope>NUCLEOTIDE SEQUENCE [LARGE SCALE GENOMIC DNA]</scope>
    <source>
        <strain evidence="2 3">3B</strain>
    </source>
</reference>
<feature type="signal peptide" evidence="1">
    <location>
        <begin position="1"/>
        <end position="20"/>
    </location>
</feature>
<proteinExistence type="predicted"/>
<sequence>MKLKLTIFILTLIMSINTFAQIQQNDYNLFQAKEFSKDISLFKAKTFLIHNVLKTSESALQFEAIPLAAASSGEMTTLLYKCESQNKEGLVLGFYGEYWNDAGVIFQGYGFKNLSKDQAFEFLNKIESEIDKNNKFLKSNNDNNNIVFEYNDLKVVIWTTSGSYLMRIYWNGFDSTWEKTSYERSKRRFERKI</sequence>